<proteinExistence type="predicted"/>
<comment type="caution">
    <text evidence="2">The sequence shown here is derived from an EMBL/GenBank/DDBJ whole genome shotgun (WGS) entry which is preliminary data.</text>
</comment>
<feature type="region of interest" description="Disordered" evidence="1">
    <location>
        <begin position="95"/>
        <end position="133"/>
    </location>
</feature>
<keyword evidence="3" id="KW-1185">Reference proteome</keyword>
<accession>A0AAD6S5T5</accession>
<evidence type="ECO:0000256" key="1">
    <source>
        <dbReference type="SAM" id="MobiDB-lite"/>
    </source>
</evidence>
<feature type="compositionally biased region" description="Basic and acidic residues" evidence="1">
    <location>
        <begin position="97"/>
        <end position="113"/>
    </location>
</feature>
<reference evidence="2" key="1">
    <citation type="submission" date="2023-03" db="EMBL/GenBank/DDBJ databases">
        <title>Massive genome expansion in bonnet fungi (Mycena s.s.) driven by repeated elements and novel gene families across ecological guilds.</title>
        <authorList>
            <consortium name="Lawrence Berkeley National Laboratory"/>
            <person name="Harder C.B."/>
            <person name="Miyauchi S."/>
            <person name="Viragh M."/>
            <person name="Kuo A."/>
            <person name="Thoen E."/>
            <person name="Andreopoulos B."/>
            <person name="Lu D."/>
            <person name="Skrede I."/>
            <person name="Drula E."/>
            <person name="Henrissat B."/>
            <person name="Morin E."/>
            <person name="Kohler A."/>
            <person name="Barry K."/>
            <person name="LaButti K."/>
            <person name="Morin E."/>
            <person name="Salamov A."/>
            <person name="Lipzen A."/>
            <person name="Mereny Z."/>
            <person name="Hegedus B."/>
            <person name="Baldrian P."/>
            <person name="Stursova M."/>
            <person name="Weitz H."/>
            <person name="Taylor A."/>
            <person name="Grigoriev I.V."/>
            <person name="Nagy L.G."/>
            <person name="Martin F."/>
            <person name="Kauserud H."/>
        </authorList>
    </citation>
    <scope>NUCLEOTIDE SEQUENCE</scope>
    <source>
        <strain evidence="2">CBHHK200</strain>
    </source>
</reference>
<gene>
    <name evidence="2" type="ORF">C8F04DRAFT_1313270</name>
</gene>
<feature type="compositionally biased region" description="Basic residues" evidence="1">
    <location>
        <begin position="114"/>
        <end position="129"/>
    </location>
</feature>
<protein>
    <submittedName>
        <fullName evidence="2">Uncharacterized protein</fullName>
    </submittedName>
</protein>
<dbReference type="EMBL" id="JARJCM010000223">
    <property type="protein sequence ID" value="KAJ7021781.1"/>
    <property type="molecule type" value="Genomic_DNA"/>
</dbReference>
<evidence type="ECO:0000313" key="3">
    <source>
        <dbReference type="Proteomes" id="UP001218188"/>
    </source>
</evidence>
<dbReference type="Proteomes" id="UP001218188">
    <property type="component" value="Unassembled WGS sequence"/>
</dbReference>
<feature type="region of interest" description="Disordered" evidence="1">
    <location>
        <begin position="224"/>
        <end position="251"/>
    </location>
</feature>
<organism evidence="2 3">
    <name type="scientific">Mycena alexandri</name>
    <dbReference type="NCBI Taxonomy" id="1745969"/>
    <lineage>
        <taxon>Eukaryota</taxon>
        <taxon>Fungi</taxon>
        <taxon>Dikarya</taxon>
        <taxon>Basidiomycota</taxon>
        <taxon>Agaricomycotina</taxon>
        <taxon>Agaricomycetes</taxon>
        <taxon>Agaricomycetidae</taxon>
        <taxon>Agaricales</taxon>
        <taxon>Marasmiineae</taxon>
        <taxon>Mycenaceae</taxon>
        <taxon>Mycena</taxon>
    </lineage>
</organism>
<evidence type="ECO:0000313" key="2">
    <source>
        <dbReference type="EMBL" id="KAJ7021781.1"/>
    </source>
</evidence>
<sequence>MKKRMGAKMKNETVKYKKHTIPKTNEVLEGLIRKELIRDPRATGDGGVWFMSTMLVELLLGVPEPCCLGLHEGSRTICDNVAPLDVSRCTPENGDDVSMRVDNGDRETEGTEMRRRRKKIRNKKKRHTLPPRTLRSGTKFSSFDMVVGRGAALSIQNQKKMTTPFPSGSTLRPPLLLLLVLDAPMMLLRMDTEWYELEIYYMKFGWERKVKDTRKAYAESAVVPSSDLSLSGGLQLGGGEKSKKTQTPSLP</sequence>
<dbReference type="AlphaFoldDB" id="A0AAD6S5T5"/>
<name>A0AAD6S5T5_9AGAR</name>